<name>A0A2I8VI45_9EURY</name>
<keyword evidence="1" id="KW-1133">Transmembrane helix</keyword>
<dbReference type="OrthoDB" id="147382at2157"/>
<keyword evidence="4" id="KW-1185">Reference proteome</keyword>
<dbReference type="Gene3D" id="3.40.50.410">
    <property type="entry name" value="von Willebrand factor, type A domain"/>
    <property type="match status" value="1"/>
</dbReference>
<dbReference type="SUPFAM" id="SSF53300">
    <property type="entry name" value="vWA-like"/>
    <property type="match status" value="1"/>
</dbReference>
<gene>
    <name evidence="3" type="ORF">C2R22_08030</name>
</gene>
<dbReference type="Gene3D" id="3.40.50.880">
    <property type="match status" value="1"/>
</dbReference>
<dbReference type="InterPro" id="IPR013783">
    <property type="entry name" value="Ig-like_fold"/>
</dbReference>
<dbReference type="InterPro" id="IPR002035">
    <property type="entry name" value="VWF_A"/>
</dbReference>
<feature type="transmembrane region" description="Helical" evidence="1">
    <location>
        <begin position="54"/>
        <end position="77"/>
    </location>
</feature>
<feature type="transmembrane region" description="Helical" evidence="1">
    <location>
        <begin position="25"/>
        <end position="42"/>
    </location>
</feature>
<dbReference type="Proteomes" id="UP000236584">
    <property type="component" value="Chromosome"/>
</dbReference>
<feature type="transmembrane region" description="Helical" evidence="1">
    <location>
        <begin position="756"/>
        <end position="774"/>
    </location>
</feature>
<evidence type="ECO:0000259" key="2">
    <source>
        <dbReference type="PROSITE" id="PS50234"/>
    </source>
</evidence>
<dbReference type="PANTHER" id="PTHR37947">
    <property type="entry name" value="BLL2462 PROTEIN"/>
    <property type="match status" value="1"/>
</dbReference>
<dbReference type="AlphaFoldDB" id="A0A2I8VI45"/>
<dbReference type="SUPFAM" id="SSF52317">
    <property type="entry name" value="Class I glutamine amidotransferase-like"/>
    <property type="match status" value="1"/>
</dbReference>
<protein>
    <submittedName>
        <fullName evidence="3">Magnesium chelatase</fullName>
    </submittedName>
</protein>
<accession>A0A2I8VI45</accession>
<dbReference type="Gene3D" id="2.60.40.10">
    <property type="entry name" value="Immunoglobulins"/>
    <property type="match status" value="1"/>
</dbReference>
<dbReference type="InterPro" id="IPR036465">
    <property type="entry name" value="vWFA_dom_sf"/>
</dbReference>
<dbReference type="PANTHER" id="PTHR37947:SF1">
    <property type="entry name" value="BLL2462 PROTEIN"/>
    <property type="match status" value="1"/>
</dbReference>
<evidence type="ECO:0000313" key="3">
    <source>
        <dbReference type="EMBL" id="AUV81607.1"/>
    </source>
</evidence>
<keyword evidence="1" id="KW-0472">Membrane</keyword>
<proteinExistence type="predicted"/>
<reference evidence="3 4" key="1">
    <citation type="submission" date="2018-01" db="EMBL/GenBank/DDBJ databases">
        <title>Complete genome sequence of Salinigranum rubrum GX10T, an extremely halophilic archaeon isolated from a marine solar saltern.</title>
        <authorList>
            <person name="Han S."/>
        </authorList>
    </citation>
    <scope>NUCLEOTIDE SEQUENCE [LARGE SCALE GENOMIC DNA]</scope>
    <source>
        <strain evidence="3 4">GX10</strain>
    </source>
</reference>
<dbReference type="EMBL" id="CP026309">
    <property type="protein sequence ID" value="AUV81607.1"/>
    <property type="molecule type" value="Genomic_DNA"/>
</dbReference>
<sequence length="791" mass="84226">MSGLSLLLQTEATLGDLVVGLERPLALVAIPVVLAALWWLVLRGEGTASTRSRRLVFASRVLVAVLLVTAAAGPYTVVTRETTGDPRVTLLADRSDSMQVNQNVTDRLATNIEEQGVPVTVATIADGTQSPIGDGVAANLQENGSVVLVSDGQVTQGRSLGSAADLASSLNASVSTVDLETREPERYVTVSGPAKAAAGVESTFLVRVDGTELDENSQLTVTADGEEVLSREVNGSGSVDFSYTFQSVGSHRITATVSGPDTFEQNNVYRKTVRVVQRPKILYVSRGSYPLRNYLSSLYDVEQAQTIPENLDEYYAVVIQDQAAQDIGNVDTLQRFVIDGNGLVVVGGDNSFENGGYEGSSIASMLPVTFGEASAGSATVVLAIDISGSAESGMRLQKSIALDALNQLGDENTVGIVAFNYQAYSVAEPQPLAENRGFLEDRIRRLESGGATSISAGLRGAEEMLGGEQGTVILLSDGQDSVGEAATAANQLGSRGTRVITIGAGRSVDERTLQRIASQSGGTYFRATETDRLRLFFGGSSRRFEGEGLTIVDPNSFITSGVTLESSPSSANDVAIRRGADFLVATSDGTPAVASWRYGLGRVATITAYGSDGTLDGLLEQPDSLLVTKTVNYAIGDPERKSEGVTDVSDTRVGESTTVVFRGRERPQSDAVDFRQTSTGVYQATLTPNETGFNQVLDATYAVNYQSEYGSFGQTGELRSVVQTTGGRQFEPSQAAEIAEFARQESTRVRTLEQSWTWLALLLALLLYFGEIVLRRLQVYRGRSRSESGLT</sequence>
<dbReference type="GeneID" id="35592030"/>
<evidence type="ECO:0000313" key="4">
    <source>
        <dbReference type="Proteomes" id="UP000236584"/>
    </source>
</evidence>
<dbReference type="SMART" id="SM00327">
    <property type="entry name" value="VWA"/>
    <property type="match status" value="1"/>
</dbReference>
<dbReference type="CDD" id="cd00198">
    <property type="entry name" value="vWFA"/>
    <property type="match status" value="1"/>
</dbReference>
<dbReference type="InterPro" id="IPR029062">
    <property type="entry name" value="Class_I_gatase-like"/>
</dbReference>
<keyword evidence="1" id="KW-0812">Transmembrane</keyword>
<evidence type="ECO:0000256" key="1">
    <source>
        <dbReference type="SAM" id="Phobius"/>
    </source>
</evidence>
<dbReference type="Pfam" id="PF00092">
    <property type="entry name" value="VWA"/>
    <property type="match status" value="1"/>
</dbReference>
<dbReference type="KEGG" id="srub:C2R22_08030"/>
<dbReference type="RefSeq" id="WP_103425295.1">
    <property type="nucleotide sequence ID" value="NZ_CP026309.1"/>
</dbReference>
<dbReference type="PROSITE" id="PS50234">
    <property type="entry name" value="VWFA"/>
    <property type="match status" value="1"/>
</dbReference>
<feature type="domain" description="VWFA" evidence="2">
    <location>
        <begin position="379"/>
        <end position="540"/>
    </location>
</feature>
<organism evidence="3 4">
    <name type="scientific">Salinigranum rubrum</name>
    <dbReference type="NCBI Taxonomy" id="755307"/>
    <lineage>
        <taxon>Archaea</taxon>
        <taxon>Methanobacteriati</taxon>
        <taxon>Methanobacteriota</taxon>
        <taxon>Stenosarchaea group</taxon>
        <taxon>Halobacteria</taxon>
        <taxon>Halobacteriales</taxon>
        <taxon>Haloferacaceae</taxon>
        <taxon>Salinigranum</taxon>
    </lineage>
</organism>